<comment type="subcellular location">
    <subcellularLocation>
        <location evidence="1">Cell membrane</location>
        <topology evidence="1">Lipid-anchor</topology>
    </subcellularLocation>
</comment>
<dbReference type="GO" id="GO:0043190">
    <property type="term" value="C:ATP-binding cassette (ABC) transporter complex"/>
    <property type="evidence" value="ECO:0007669"/>
    <property type="project" value="InterPro"/>
</dbReference>
<comment type="caution">
    <text evidence="7">The sequence shown here is derived from an EMBL/GenBank/DDBJ whole genome shotgun (WGS) entry which is preliminary data.</text>
</comment>
<feature type="domain" description="Solute-binding protein family 5" evidence="6">
    <location>
        <begin position="73"/>
        <end position="463"/>
    </location>
</feature>
<keyword evidence="5" id="KW-0571">Peptide transport</keyword>
<dbReference type="CDD" id="cd08504">
    <property type="entry name" value="PBP2_OppA"/>
    <property type="match status" value="1"/>
</dbReference>
<gene>
    <name evidence="7" type="ORF">IV81_GL000307</name>
</gene>
<evidence type="ECO:0000313" key="7">
    <source>
        <dbReference type="EMBL" id="KRN93730.1"/>
    </source>
</evidence>
<keyword evidence="5" id="KW-0653">Protein transport</keyword>
<keyword evidence="8" id="KW-1185">Reference proteome</keyword>
<dbReference type="Gene3D" id="3.40.190.10">
    <property type="entry name" value="Periplasmic binding protein-like II"/>
    <property type="match status" value="1"/>
</dbReference>
<name>A0A0R2KW48_9LACO</name>
<dbReference type="SUPFAM" id="SSF53850">
    <property type="entry name" value="Periplasmic binding protein-like II"/>
    <property type="match status" value="1"/>
</dbReference>
<dbReference type="InterPro" id="IPR039424">
    <property type="entry name" value="SBP_5"/>
</dbReference>
<evidence type="ECO:0000256" key="3">
    <source>
        <dbReference type="ARBA" id="ARBA00022448"/>
    </source>
</evidence>
<evidence type="ECO:0000313" key="8">
    <source>
        <dbReference type="Proteomes" id="UP000051859"/>
    </source>
</evidence>
<keyword evidence="3" id="KW-0813">Transport</keyword>
<sequence>MKIKRWLGVIAVVFISVVVLAGCGSNSGKYAAKQELNLSADAPLDTLDVSKANGYGQTGNVFESLYRLGNNGKVTPGLASSSSVSKDGLTWTFKIRDDAKFSDGSKITANDFVYSWKRTIDPKTKALYAYLFEGIKNADKINAGKMDPSKLGVEATDDQTFVVHLDQPIQYFKVLMSYPLFSPISKKAVDKYGDKYGTKSQYTVYSGPFTVKGWTGTNDTWTFVKNNQYWDKKVVKLDKVNYRVVENPQTKLNLYQSGKLDYTQLSSEQVKNYKNNKDYTTFPYSITTFLQYNFNDQDKTKKKAFNNVNIRKAMSYAIDRKQLISKVIGDASTQSKGLVPTELAKDPKTGKDFADDAYLSGTIEYDKKKAEEYWTKGLKEIGVKDLTLDLTSDNEGNSKNYAEFYAQSLEKALPGLTVKIVNVPTQVAYSRSQSGEFDILVGHWGADFNDPISHLQILQDGSAYNYGKWQNDQYNNLVKKAQNEDANNAEKRWQDMIEAEQIVMKEQPVSPLYQTVYSYLKNPKVKDVIHNTAGTQWSYKYAYIGK</sequence>
<evidence type="ECO:0000256" key="4">
    <source>
        <dbReference type="ARBA" id="ARBA00022729"/>
    </source>
</evidence>
<dbReference type="FunFam" id="3.90.76.10:FF:000001">
    <property type="entry name" value="Oligopeptide ABC transporter substrate-binding protein"/>
    <property type="match status" value="1"/>
</dbReference>
<evidence type="ECO:0000256" key="1">
    <source>
        <dbReference type="ARBA" id="ARBA00004193"/>
    </source>
</evidence>
<dbReference type="PROSITE" id="PS01040">
    <property type="entry name" value="SBP_BACTERIAL_5"/>
    <property type="match status" value="1"/>
</dbReference>
<dbReference type="InterPro" id="IPR030678">
    <property type="entry name" value="Peptide/Ni-bd"/>
</dbReference>
<dbReference type="GO" id="GO:1904680">
    <property type="term" value="F:peptide transmembrane transporter activity"/>
    <property type="evidence" value="ECO:0007669"/>
    <property type="project" value="TreeGrafter"/>
</dbReference>
<dbReference type="RefSeq" id="WP_057803291.1">
    <property type="nucleotide sequence ID" value="NZ_JQBX01000011.1"/>
</dbReference>
<organism evidence="7 8">
    <name type="scientific">Pediococcus stilesii</name>
    <dbReference type="NCBI Taxonomy" id="331679"/>
    <lineage>
        <taxon>Bacteria</taxon>
        <taxon>Bacillati</taxon>
        <taxon>Bacillota</taxon>
        <taxon>Bacilli</taxon>
        <taxon>Lactobacillales</taxon>
        <taxon>Lactobacillaceae</taxon>
        <taxon>Pediococcus</taxon>
    </lineage>
</organism>
<dbReference type="PANTHER" id="PTHR30290">
    <property type="entry name" value="PERIPLASMIC BINDING COMPONENT OF ABC TRANSPORTER"/>
    <property type="match status" value="1"/>
</dbReference>
<comment type="similarity">
    <text evidence="2">Belongs to the bacterial solute-binding protein 5 family.</text>
</comment>
<dbReference type="Gene3D" id="3.90.76.10">
    <property type="entry name" value="Dipeptide-binding Protein, Domain 1"/>
    <property type="match status" value="1"/>
</dbReference>
<dbReference type="GO" id="GO:0015833">
    <property type="term" value="P:peptide transport"/>
    <property type="evidence" value="ECO:0007669"/>
    <property type="project" value="UniProtKB-KW"/>
</dbReference>
<dbReference type="EMBL" id="JQBX01000011">
    <property type="protein sequence ID" value="KRN93730.1"/>
    <property type="molecule type" value="Genomic_DNA"/>
</dbReference>
<dbReference type="PIRSF" id="PIRSF002741">
    <property type="entry name" value="MppA"/>
    <property type="match status" value="1"/>
</dbReference>
<keyword evidence="4" id="KW-0732">Signal</keyword>
<dbReference type="InterPro" id="IPR000914">
    <property type="entry name" value="SBP_5_dom"/>
</dbReference>
<dbReference type="AlphaFoldDB" id="A0A0R2KW48"/>
<evidence type="ECO:0000256" key="5">
    <source>
        <dbReference type="ARBA" id="ARBA00022856"/>
    </source>
</evidence>
<dbReference type="PATRIC" id="fig|331679.3.peg.313"/>
<reference evidence="7 8" key="1">
    <citation type="journal article" date="2015" name="Genome Announc.">
        <title>Expanding the biotechnology potential of lactobacilli through comparative genomics of 213 strains and associated genera.</title>
        <authorList>
            <person name="Sun Z."/>
            <person name="Harris H.M."/>
            <person name="McCann A."/>
            <person name="Guo C."/>
            <person name="Argimon S."/>
            <person name="Zhang W."/>
            <person name="Yang X."/>
            <person name="Jeffery I.B."/>
            <person name="Cooney J.C."/>
            <person name="Kagawa T.F."/>
            <person name="Liu W."/>
            <person name="Song Y."/>
            <person name="Salvetti E."/>
            <person name="Wrobel A."/>
            <person name="Rasinkangas P."/>
            <person name="Parkhill J."/>
            <person name="Rea M.C."/>
            <person name="O'Sullivan O."/>
            <person name="Ritari J."/>
            <person name="Douillard F.P."/>
            <person name="Paul Ross R."/>
            <person name="Yang R."/>
            <person name="Briner A.E."/>
            <person name="Felis G.E."/>
            <person name="de Vos W.M."/>
            <person name="Barrangou R."/>
            <person name="Klaenhammer T.R."/>
            <person name="Caufield P.W."/>
            <person name="Cui Y."/>
            <person name="Zhang H."/>
            <person name="O'Toole P.W."/>
        </authorList>
    </citation>
    <scope>NUCLEOTIDE SEQUENCE [LARGE SCALE GENOMIC DNA]</scope>
    <source>
        <strain evidence="7 8">DSM 18001</strain>
    </source>
</reference>
<proteinExistence type="inferred from homology"/>
<dbReference type="Pfam" id="PF00496">
    <property type="entry name" value="SBP_bac_5"/>
    <property type="match status" value="1"/>
</dbReference>
<evidence type="ECO:0000259" key="6">
    <source>
        <dbReference type="Pfam" id="PF00496"/>
    </source>
</evidence>
<dbReference type="FunFam" id="3.10.105.10:FF:000001">
    <property type="entry name" value="Oligopeptide ABC transporter, oligopeptide-binding protein"/>
    <property type="match status" value="1"/>
</dbReference>
<dbReference type="Proteomes" id="UP000051859">
    <property type="component" value="Unassembled WGS sequence"/>
</dbReference>
<evidence type="ECO:0000256" key="2">
    <source>
        <dbReference type="ARBA" id="ARBA00005695"/>
    </source>
</evidence>
<dbReference type="Gene3D" id="3.10.105.10">
    <property type="entry name" value="Dipeptide-binding Protein, Domain 3"/>
    <property type="match status" value="1"/>
</dbReference>
<accession>A0A0R2KW48</accession>
<dbReference type="InterPro" id="IPR023765">
    <property type="entry name" value="SBP_5_CS"/>
</dbReference>
<dbReference type="PANTHER" id="PTHR30290:SF10">
    <property type="entry name" value="PERIPLASMIC OLIGOPEPTIDE-BINDING PROTEIN-RELATED"/>
    <property type="match status" value="1"/>
</dbReference>
<dbReference type="GO" id="GO:0030288">
    <property type="term" value="C:outer membrane-bounded periplasmic space"/>
    <property type="evidence" value="ECO:0007669"/>
    <property type="project" value="UniProtKB-ARBA"/>
</dbReference>
<protein>
    <submittedName>
        <fullName evidence="7">ABC-type oligopeptide transport system, periplasmic component</fullName>
    </submittedName>
</protein>
<dbReference type="PROSITE" id="PS51257">
    <property type="entry name" value="PROKAR_LIPOPROTEIN"/>
    <property type="match status" value="1"/>
</dbReference>
<dbReference type="STRING" id="331679.IV81_GL000307"/>